<dbReference type="RefSeq" id="WP_221057038.1">
    <property type="nucleotide sequence ID" value="NZ_AP019781.1"/>
</dbReference>
<gene>
    <name evidence="2" type="ORF">MchiMG62_22060</name>
</gene>
<proteinExistence type="predicted"/>
<dbReference type="GeneID" id="66131749"/>
<evidence type="ECO:0000313" key="2">
    <source>
        <dbReference type="EMBL" id="BBL69025.1"/>
    </source>
</evidence>
<feature type="region of interest" description="Disordered" evidence="1">
    <location>
        <begin position="221"/>
        <end position="241"/>
    </location>
</feature>
<keyword evidence="3" id="KW-1185">Reference proteome</keyword>
<accession>A0ABM7H846</accession>
<name>A0ABM7H846_9EURY</name>
<organism evidence="2 3">
    <name type="scientific">Methanoculleus chikugoensis</name>
    <dbReference type="NCBI Taxonomy" id="118126"/>
    <lineage>
        <taxon>Archaea</taxon>
        <taxon>Methanobacteriati</taxon>
        <taxon>Methanobacteriota</taxon>
        <taxon>Stenosarchaea group</taxon>
        <taxon>Methanomicrobia</taxon>
        <taxon>Methanomicrobiales</taxon>
        <taxon>Methanomicrobiaceae</taxon>
        <taxon>Methanoculleus</taxon>
    </lineage>
</organism>
<evidence type="ECO:0000313" key="3">
    <source>
        <dbReference type="Proteomes" id="UP000824969"/>
    </source>
</evidence>
<dbReference type="Pfam" id="PF24681">
    <property type="entry name" value="Kelch_KLHDC2_KLHL20_DRC7"/>
    <property type="match status" value="1"/>
</dbReference>
<protein>
    <submittedName>
        <fullName evidence="2">Uncharacterized protein</fullName>
    </submittedName>
</protein>
<dbReference type="EMBL" id="AP019781">
    <property type="protein sequence ID" value="BBL69025.1"/>
    <property type="molecule type" value="Genomic_DNA"/>
</dbReference>
<dbReference type="Proteomes" id="UP000824969">
    <property type="component" value="Chromosome"/>
</dbReference>
<reference evidence="2 3" key="1">
    <citation type="submission" date="2019-06" db="EMBL/GenBank/DDBJ databases">
        <title>Complete genome sequence of Methanoculleus chikugoensis strain MG62.</title>
        <authorList>
            <person name="Asakawa S."/>
            <person name="Dianou D."/>
        </authorList>
    </citation>
    <scope>NUCLEOTIDE SEQUENCE [LARGE SCALE GENOMIC DNA]</scope>
    <source>
        <strain evidence="2 3">MG62</strain>
    </source>
</reference>
<dbReference type="CDD" id="cd15482">
    <property type="entry name" value="Sialidase_non-viral"/>
    <property type="match status" value="1"/>
</dbReference>
<sequence>MGKPPNSIPLITLCLIAATLLLIGTASAAAPEAAFSGTPTTGAAPLAVQFTDQSNSSPTGWAWFFGDETYTGSWTEQNASSGWMGRNWHSSVVLPDGSILVMGGAAGFSGYQNDTWRSEDNGATWTPMNMSSGWSRRGDHSSVALPDGSVLVMGGADLTGCMNDTWRSTDGGATWTPMNMSSGWTARAGSTAVTLPDGSIILMGGCDADYTPLDDTWRSDDNGTTWTNITPPDGNPWTARA</sequence>
<evidence type="ECO:0000256" key="1">
    <source>
        <dbReference type="SAM" id="MobiDB-lite"/>
    </source>
</evidence>